<dbReference type="Gene3D" id="3.40.50.720">
    <property type="entry name" value="NAD(P)-binding Rossmann-like Domain"/>
    <property type="match status" value="2"/>
</dbReference>
<evidence type="ECO:0000259" key="3">
    <source>
        <dbReference type="Pfam" id="PF02826"/>
    </source>
</evidence>
<reference evidence="4" key="1">
    <citation type="submission" date="2020-10" db="EMBL/GenBank/DDBJ databases">
        <authorList>
            <person name="Gilroy R."/>
        </authorList>
    </citation>
    <scope>NUCLEOTIDE SEQUENCE</scope>
    <source>
        <strain evidence="4">ChiSxjej1B13-7958</strain>
    </source>
</reference>
<dbReference type="SUPFAM" id="SSF52283">
    <property type="entry name" value="Formate/glycerate dehydrogenase catalytic domain-like"/>
    <property type="match status" value="1"/>
</dbReference>
<dbReference type="EMBL" id="DVGZ01000026">
    <property type="protein sequence ID" value="HIR46469.1"/>
    <property type="molecule type" value="Genomic_DNA"/>
</dbReference>
<dbReference type="InterPro" id="IPR036291">
    <property type="entry name" value="NAD(P)-bd_dom_sf"/>
</dbReference>
<dbReference type="CDD" id="cd05300">
    <property type="entry name" value="2-Hacid_dh_1"/>
    <property type="match status" value="1"/>
</dbReference>
<dbReference type="PANTHER" id="PTHR43333:SF1">
    <property type="entry name" value="D-ISOMER SPECIFIC 2-HYDROXYACID DEHYDROGENASE NAD-BINDING DOMAIN-CONTAINING PROTEIN"/>
    <property type="match status" value="1"/>
</dbReference>
<gene>
    <name evidence="4" type="ORF">IAB89_02250</name>
</gene>
<evidence type="ECO:0000256" key="1">
    <source>
        <dbReference type="ARBA" id="ARBA00023002"/>
    </source>
</evidence>
<dbReference type="InterPro" id="IPR006140">
    <property type="entry name" value="D-isomer_DH_NAD-bd"/>
</dbReference>
<dbReference type="AlphaFoldDB" id="A0A9D1DF17"/>
<dbReference type="Proteomes" id="UP000824242">
    <property type="component" value="Unassembled WGS sequence"/>
</dbReference>
<dbReference type="Pfam" id="PF02826">
    <property type="entry name" value="2-Hacid_dh_C"/>
    <property type="match status" value="1"/>
</dbReference>
<accession>A0A9D1DF17</accession>
<evidence type="ECO:0000256" key="2">
    <source>
        <dbReference type="ARBA" id="ARBA00023027"/>
    </source>
</evidence>
<name>A0A9D1DF17_9FIRM</name>
<comment type="caution">
    <text evidence="4">The sequence shown here is derived from an EMBL/GenBank/DDBJ whole genome shotgun (WGS) entry which is preliminary data.</text>
</comment>
<feature type="domain" description="D-isomer specific 2-hydroxyacid dehydrogenase NAD-binding" evidence="3">
    <location>
        <begin position="102"/>
        <end position="276"/>
    </location>
</feature>
<organism evidence="4 5">
    <name type="scientific">Candidatus Caccousia avicola</name>
    <dbReference type="NCBI Taxonomy" id="2840721"/>
    <lineage>
        <taxon>Bacteria</taxon>
        <taxon>Bacillati</taxon>
        <taxon>Bacillota</taxon>
        <taxon>Clostridia</taxon>
        <taxon>Eubacteriales</taxon>
        <taxon>Oscillospiraceae</taxon>
        <taxon>Oscillospiraceae incertae sedis</taxon>
        <taxon>Candidatus Caccousia</taxon>
    </lineage>
</organism>
<sequence length="320" mass="34652">MEQIFVIAPFSEEEKQKLCAAAPLCRVSFPSPEELENRIGEADMIVGNPPPALLRRAGRLRLLQLESSGANQYAAPGVLPAGAQLACATGSYGPGIAEYLIAYTMSLFLRLPAYHDNQKQRLWRDEGPVRSVAGSVALSVGMGDIGGEYARRFYALGGTVIGVCRTARRKPEFVKELYRFEQLDELLPLADVVALSLPETPQTAGLMDARRLSLMKPGSILLNAGRGSAVVTDDLLDALRSGHLGGAGLDVTAPEPLPPDHPLWKEPNCIITPHISGGRHFAITRQRIFSICLENVRIFALGGTPTNLVDRSTGYLRSRP</sequence>
<dbReference type="PANTHER" id="PTHR43333">
    <property type="entry name" value="2-HACID_DH_C DOMAIN-CONTAINING PROTEIN"/>
    <property type="match status" value="1"/>
</dbReference>
<dbReference type="SUPFAM" id="SSF51735">
    <property type="entry name" value="NAD(P)-binding Rossmann-fold domains"/>
    <property type="match status" value="1"/>
</dbReference>
<proteinExistence type="predicted"/>
<protein>
    <submittedName>
        <fullName evidence="4">D-2-hydroxyacid dehydrogenase</fullName>
    </submittedName>
</protein>
<reference evidence="4" key="2">
    <citation type="journal article" date="2021" name="PeerJ">
        <title>Extensive microbial diversity within the chicken gut microbiome revealed by metagenomics and culture.</title>
        <authorList>
            <person name="Gilroy R."/>
            <person name="Ravi A."/>
            <person name="Getino M."/>
            <person name="Pursley I."/>
            <person name="Horton D.L."/>
            <person name="Alikhan N.F."/>
            <person name="Baker D."/>
            <person name="Gharbi K."/>
            <person name="Hall N."/>
            <person name="Watson M."/>
            <person name="Adriaenssens E.M."/>
            <person name="Foster-Nyarko E."/>
            <person name="Jarju S."/>
            <person name="Secka A."/>
            <person name="Antonio M."/>
            <person name="Oren A."/>
            <person name="Chaudhuri R.R."/>
            <person name="La Ragione R."/>
            <person name="Hildebrand F."/>
            <person name="Pallen M.J."/>
        </authorList>
    </citation>
    <scope>NUCLEOTIDE SEQUENCE</scope>
    <source>
        <strain evidence="4">ChiSxjej1B13-7958</strain>
    </source>
</reference>
<evidence type="ECO:0000313" key="5">
    <source>
        <dbReference type="Proteomes" id="UP000824242"/>
    </source>
</evidence>
<dbReference type="GO" id="GO:0016491">
    <property type="term" value="F:oxidoreductase activity"/>
    <property type="evidence" value="ECO:0007669"/>
    <property type="project" value="UniProtKB-KW"/>
</dbReference>
<evidence type="ECO:0000313" key="4">
    <source>
        <dbReference type="EMBL" id="HIR46469.1"/>
    </source>
</evidence>
<keyword evidence="2" id="KW-0520">NAD</keyword>
<dbReference type="GO" id="GO:0051287">
    <property type="term" value="F:NAD binding"/>
    <property type="evidence" value="ECO:0007669"/>
    <property type="project" value="InterPro"/>
</dbReference>
<keyword evidence="1" id="KW-0560">Oxidoreductase</keyword>